<sequence length="605" mass="67312">MSVNKPQAHVGTHRNRANRSTWGFEDTRYSVNAAGNLEISGSRYCTSGQELPSLFLWAKSALGLKDDTFAVPQPSLYPPRLLPATINEDFIKRVTAEVLQDKEQLSQEKTVRIRHGHGQTQQEIYGLNFSSKTVGRVPDVVVFPAGVEEVWRLVQLATECDVCMIPFGGGTNVSQALRCPATEARMIISVDMQRMARIRWVDKVNRLACIEAGAVGQVIEHNLGEKGFCLGHEPDSIEFSTLGGWIATKASGMKRLRYGNIEDLVMDVEAVTAAGVWPFAPALVPRDSVGANPKHLLFGSEGTTAIITAAIVKLQPLPSVRTYDCLLFSSFETGVQFMQAMSQASRHVQPASLRLVDSAQLQLSQALRPRPGRAGQVKQRLQTAYLQYVQRFKFSETVACTLLFEETLEEIRSQQRLVHKTSRSFHGLHAGTQSGRHGYELTFSIAYLRDFIMRYGIFGESFETSCPWTKVNALRRQVRERVAKEHRVRDLPGRPFLSCRISQVYETGATVYFYLGLYMVDVKDPSGVYAEIEAAARDEILKCGGSLSHHHGVGKLRQRFLRRAVTDMSLTLNAKIKREIDPGNIFGCGNLLTTSNDVLCLDNGV</sequence>
<comment type="subcellular location">
    <subcellularLocation>
        <location evidence="10">Peroxisome</location>
    </subcellularLocation>
</comment>
<evidence type="ECO:0000256" key="5">
    <source>
        <dbReference type="ARBA" id="ARBA00022827"/>
    </source>
</evidence>
<comment type="subunit">
    <text evidence="10">Homodimer.</text>
</comment>
<comment type="similarity">
    <text evidence="2 10">Belongs to the FAD-binding oxidoreductase/transferase type 4 family.</text>
</comment>
<dbReference type="Pfam" id="PF01565">
    <property type="entry name" value="FAD_binding_4"/>
    <property type="match status" value="1"/>
</dbReference>
<keyword evidence="5 8" id="KW-0274">FAD</keyword>
<evidence type="ECO:0000256" key="4">
    <source>
        <dbReference type="ARBA" id="ARBA00022630"/>
    </source>
</evidence>
<comment type="pathway">
    <text evidence="1 10">Glycerolipid metabolism; ether lipid biosynthesis.</text>
</comment>
<keyword evidence="10" id="KW-0443">Lipid metabolism</keyword>
<evidence type="ECO:0000256" key="6">
    <source>
        <dbReference type="PIRSR" id="PIRSR625650-1"/>
    </source>
</evidence>
<organism evidence="12 13">
    <name type="scientific">Aspergillus saccharolyticus JOP 1030-1</name>
    <dbReference type="NCBI Taxonomy" id="1450539"/>
    <lineage>
        <taxon>Eukaryota</taxon>
        <taxon>Fungi</taxon>
        <taxon>Dikarya</taxon>
        <taxon>Ascomycota</taxon>
        <taxon>Pezizomycotina</taxon>
        <taxon>Eurotiomycetes</taxon>
        <taxon>Eurotiomycetidae</taxon>
        <taxon>Eurotiales</taxon>
        <taxon>Aspergillaceae</taxon>
        <taxon>Aspergillus</taxon>
        <taxon>Aspergillus subgen. Circumdati</taxon>
    </lineage>
</organism>
<dbReference type="InterPro" id="IPR006094">
    <property type="entry name" value="Oxid_FAD_bind_N"/>
</dbReference>
<keyword evidence="10" id="KW-0808">Transferase</keyword>
<dbReference type="PROSITE" id="PS51387">
    <property type="entry name" value="FAD_PCMH"/>
    <property type="match status" value="1"/>
</dbReference>
<feature type="binding site" evidence="8">
    <location>
        <begin position="235"/>
        <end position="241"/>
    </location>
    <ligand>
        <name>FAD</name>
        <dbReference type="ChEBI" id="CHEBI:57692"/>
    </ligand>
</feature>
<dbReference type="GO" id="GO:0005777">
    <property type="term" value="C:peroxisome"/>
    <property type="evidence" value="ECO:0007669"/>
    <property type="project" value="UniProtKB-SubCell"/>
</dbReference>
<dbReference type="InterPro" id="IPR016171">
    <property type="entry name" value="Vanillyl_alc_oxidase_C-sub2"/>
</dbReference>
<feature type="binding site" evidence="8">
    <location>
        <begin position="301"/>
        <end position="307"/>
    </location>
    <ligand>
        <name>FAD</name>
        <dbReference type="ChEBI" id="CHEBI:57692"/>
    </ligand>
</feature>
<dbReference type="AlphaFoldDB" id="A0A318ZEP6"/>
<gene>
    <name evidence="12" type="ORF">BP01DRAFT_423949</name>
</gene>
<dbReference type="SUPFAM" id="SSF56176">
    <property type="entry name" value="FAD-binding/transporter-associated domain-like"/>
    <property type="match status" value="1"/>
</dbReference>
<feature type="binding site" evidence="7">
    <location>
        <position position="449"/>
    </location>
    <ligand>
        <name>substrate</name>
    </ligand>
</feature>
<accession>A0A318ZEP6</accession>
<dbReference type="InterPro" id="IPR016166">
    <property type="entry name" value="FAD-bd_PCMH"/>
</dbReference>
<dbReference type="STRING" id="1450539.A0A318ZEP6"/>
<keyword evidence="10" id="KW-0576">Peroxisome</keyword>
<dbReference type="PANTHER" id="PTHR46568">
    <property type="entry name" value="ALKYLDIHYDROXYACETONEPHOSPHATE SYNTHASE, PEROXISOMAL"/>
    <property type="match status" value="1"/>
</dbReference>
<comment type="cofactor">
    <cofactor evidence="8 10">
        <name>FAD</name>
        <dbReference type="ChEBI" id="CHEBI:57692"/>
    </cofactor>
</comment>
<evidence type="ECO:0000256" key="2">
    <source>
        <dbReference type="ARBA" id="ARBA00008000"/>
    </source>
</evidence>
<dbReference type="Gene3D" id="3.30.465.10">
    <property type="match status" value="1"/>
</dbReference>
<dbReference type="Gene3D" id="3.30.70.3450">
    <property type="match status" value="1"/>
</dbReference>
<evidence type="ECO:0000313" key="12">
    <source>
        <dbReference type="EMBL" id="PYH44744.1"/>
    </source>
</evidence>
<dbReference type="InterPro" id="IPR036318">
    <property type="entry name" value="FAD-bd_PCMH-like_sf"/>
</dbReference>
<evidence type="ECO:0000256" key="1">
    <source>
        <dbReference type="ARBA" id="ARBA00004670"/>
    </source>
</evidence>
<evidence type="ECO:0000313" key="13">
    <source>
        <dbReference type="Proteomes" id="UP000248349"/>
    </source>
</evidence>
<comment type="function">
    <text evidence="10">Catalyzes the exchange of an acyl for a long-chain alkyl group and the formation of the ether bond in the biosynthesis of ether phospholipids.</text>
</comment>
<dbReference type="GO" id="GO:0008609">
    <property type="term" value="F:alkylglycerone-phosphate synthase activity"/>
    <property type="evidence" value="ECO:0007669"/>
    <property type="project" value="UniProtKB-EC"/>
</dbReference>
<dbReference type="InterPro" id="IPR016169">
    <property type="entry name" value="FAD-bd_PCMH_sub2"/>
</dbReference>
<dbReference type="Gene3D" id="3.30.300.330">
    <property type="match status" value="1"/>
</dbReference>
<dbReference type="InterPro" id="IPR025650">
    <property type="entry name" value="Alkyl-DHAP_Synthase"/>
</dbReference>
<dbReference type="InterPro" id="IPR004113">
    <property type="entry name" value="FAD-bd_oxidored_4_C"/>
</dbReference>
<proteinExistence type="inferred from homology"/>
<dbReference type="PANTHER" id="PTHR46568:SF1">
    <property type="entry name" value="ALKYLDIHYDROXYACETONEPHOSPHATE SYNTHASE, PEROXISOMAL"/>
    <property type="match status" value="1"/>
</dbReference>
<dbReference type="UniPathway" id="UPA00781"/>
<dbReference type="InterPro" id="IPR016167">
    <property type="entry name" value="FAD-bd_PCMH_sub1"/>
</dbReference>
<evidence type="ECO:0000256" key="8">
    <source>
        <dbReference type="PIRSR" id="PIRSR625650-3"/>
    </source>
</evidence>
<dbReference type="RefSeq" id="XP_025430726.1">
    <property type="nucleotide sequence ID" value="XM_025579654.1"/>
</dbReference>
<dbReference type="SUPFAM" id="SSF55103">
    <property type="entry name" value="FAD-linked oxidases, C-terminal domain"/>
    <property type="match status" value="1"/>
</dbReference>
<evidence type="ECO:0000256" key="10">
    <source>
        <dbReference type="RuleBase" id="RU363113"/>
    </source>
</evidence>
<feature type="site" description="Important for enzyme activity" evidence="9">
    <location>
        <position position="354"/>
    </location>
</feature>
<evidence type="ECO:0000256" key="7">
    <source>
        <dbReference type="PIRSR" id="PIRSR625650-2"/>
    </source>
</evidence>
<feature type="active site" description="Proton donor/acceptor" evidence="6">
    <location>
        <position position="512"/>
    </location>
</feature>
<dbReference type="OrthoDB" id="4526154at2759"/>
<dbReference type="GO" id="GO:0071949">
    <property type="term" value="F:FAD binding"/>
    <property type="evidence" value="ECO:0007669"/>
    <property type="project" value="InterPro"/>
</dbReference>
<evidence type="ECO:0000256" key="3">
    <source>
        <dbReference type="ARBA" id="ARBA00012385"/>
    </source>
</evidence>
<dbReference type="EMBL" id="KZ821235">
    <property type="protein sequence ID" value="PYH44744.1"/>
    <property type="molecule type" value="Genomic_DNA"/>
</dbReference>
<dbReference type="Pfam" id="PF02913">
    <property type="entry name" value="FAD-oxidase_C"/>
    <property type="match status" value="1"/>
</dbReference>
<dbReference type="Gene3D" id="1.10.45.10">
    <property type="entry name" value="Vanillyl-alcohol Oxidase, Chain A, domain 4"/>
    <property type="match status" value="1"/>
</dbReference>
<dbReference type="InterPro" id="IPR016164">
    <property type="entry name" value="FAD-linked_Oxase-like_C"/>
</dbReference>
<comment type="catalytic activity">
    <reaction evidence="10">
        <text>a long chain fatty alcohol + a 1-acylglycerone 3-phosphate = a 1-O-alkylglycerone 3-phosphate + a long-chain fatty acid + H(+)</text>
        <dbReference type="Rhea" id="RHEA:36171"/>
        <dbReference type="ChEBI" id="CHEBI:15378"/>
        <dbReference type="ChEBI" id="CHEBI:17135"/>
        <dbReference type="ChEBI" id="CHEBI:57534"/>
        <dbReference type="ChEBI" id="CHEBI:57560"/>
        <dbReference type="ChEBI" id="CHEBI:73315"/>
        <dbReference type="EC" id="2.5.1.26"/>
    </reaction>
</comment>
<dbReference type="Proteomes" id="UP000248349">
    <property type="component" value="Unassembled WGS sequence"/>
</dbReference>
<name>A0A318ZEP6_9EURO</name>
<evidence type="ECO:0000256" key="9">
    <source>
        <dbReference type="PIRSR" id="PIRSR625650-4"/>
    </source>
</evidence>
<dbReference type="GO" id="GO:0008611">
    <property type="term" value="P:ether lipid biosynthetic process"/>
    <property type="evidence" value="ECO:0007669"/>
    <property type="project" value="UniProtKB-UniPathway"/>
</dbReference>
<dbReference type="EC" id="2.5.1.26" evidence="3 10"/>
<protein>
    <recommendedName>
        <fullName evidence="3 10">Alkylglycerone-phosphate synthase</fullName>
        <shortName evidence="10">Alkyl-DHAP synthase</shortName>
        <ecNumber evidence="3 10">2.5.1.26</ecNumber>
    </recommendedName>
</protein>
<keyword evidence="10" id="KW-0444">Lipid biosynthesis</keyword>
<keyword evidence="13" id="KW-1185">Reference proteome</keyword>
<reference evidence="12 13" key="1">
    <citation type="submission" date="2016-12" db="EMBL/GenBank/DDBJ databases">
        <title>The genomes of Aspergillus section Nigri reveals drivers in fungal speciation.</title>
        <authorList>
            <consortium name="DOE Joint Genome Institute"/>
            <person name="Vesth T.C."/>
            <person name="Nybo J."/>
            <person name="Theobald S."/>
            <person name="Brandl J."/>
            <person name="Frisvad J.C."/>
            <person name="Nielsen K.F."/>
            <person name="Lyhne E.K."/>
            <person name="Kogle M.E."/>
            <person name="Kuo A."/>
            <person name="Riley R."/>
            <person name="Clum A."/>
            <person name="Nolan M."/>
            <person name="Lipzen A."/>
            <person name="Salamov A."/>
            <person name="Henrissat B."/>
            <person name="Wiebenga A."/>
            <person name="De Vries R.P."/>
            <person name="Grigoriev I.V."/>
            <person name="Mortensen U.H."/>
            <person name="Andersen M.R."/>
            <person name="Baker S.E."/>
        </authorList>
    </citation>
    <scope>NUCLEOTIDE SEQUENCE [LARGE SCALE GENOMIC DNA]</scope>
    <source>
        <strain evidence="12 13">JOP 1030-1</strain>
    </source>
</reference>
<dbReference type="Gene3D" id="3.30.43.10">
    <property type="entry name" value="Uridine Diphospho-n-acetylenolpyruvylglucosamine Reductase, domain 2"/>
    <property type="match status" value="1"/>
</dbReference>
<keyword evidence="4 10" id="KW-0285">Flavoprotein</keyword>
<feature type="binding site" evidence="8">
    <location>
        <begin position="248"/>
        <end position="251"/>
    </location>
    <ligand>
        <name>FAD</name>
        <dbReference type="ChEBI" id="CHEBI:57692"/>
    </ligand>
</feature>
<dbReference type="GeneID" id="37080883"/>
<feature type="domain" description="FAD-binding PCMH-type" evidence="11">
    <location>
        <begin position="134"/>
        <end position="317"/>
    </location>
</feature>
<evidence type="ECO:0000259" key="11">
    <source>
        <dbReference type="PROSITE" id="PS51387"/>
    </source>
</evidence>